<sequence length="375" mass="40762">MVLTRRDFCGALALGSLYDVSPALAAKVTRITDMAGRTVELAAPPERIVLLEARDMVSMAMLHPSPSALVVGWAATDRIDSPALQASLQKDRSIAVVGKQTPDTISLEGLLALAPDLVVANYFMLPRGAEDPMVQQLAAFGIPVVFSDTSSNIEKDNARRDSLEGLHEFVQMWASILDAREKASELLTFIDKRLRQVAACIDGAQPTTTYLEVLSSLEDCCWAAGDSIWGGLLRRAGGKILPAITEAWYQKLQLEYLISTPQDVYIASGGGWAGGGRPAIGPGLDASEGRKGLERLTRRSGFQILSSVRSGRVHGIWTGLITVPELNILFVEAAAKWLHPERCAEIDPARTLAEMNRHFLSVPIQPDLWVSLKEH</sequence>
<evidence type="ECO:0000313" key="3">
    <source>
        <dbReference type="Proteomes" id="UP001385499"/>
    </source>
</evidence>
<accession>A0ABU8TRX6</accession>
<dbReference type="PANTHER" id="PTHR30535:SF34">
    <property type="entry name" value="MOLYBDATE-BINDING PROTEIN MOLA"/>
    <property type="match status" value="1"/>
</dbReference>
<dbReference type="Pfam" id="PF01497">
    <property type="entry name" value="Peripla_BP_2"/>
    <property type="match status" value="1"/>
</dbReference>
<dbReference type="PROSITE" id="PS50983">
    <property type="entry name" value="FE_B12_PBP"/>
    <property type="match status" value="1"/>
</dbReference>
<reference evidence="2 3" key="1">
    <citation type="submission" date="2024-02" db="EMBL/GenBank/DDBJ databases">
        <title>Roseibium algae sp. nov., isolated from marine alga (Grateloupia sp.), showing potential in myo-inositol conversion.</title>
        <authorList>
            <person name="Wang Y."/>
        </authorList>
    </citation>
    <scope>NUCLEOTIDE SEQUENCE [LARGE SCALE GENOMIC DNA]</scope>
    <source>
        <strain evidence="2 3">H3510</strain>
    </source>
</reference>
<comment type="caution">
    <text evidence="2">The sequence shown here is derived from an EMBL/GenBank/DDBJ whole genome shotgun (WGS) entry which is preliminary data.</text>
</comment>
<dbReference type="InterPro" id="IPR050902">
    <property type="entry name" value="ABC_Transporter_SBP"/>
</dbReference>
<gene>
    <name evidence="2" type="ORF">V6575_22910</name>
</gene>
<organism evidence="2 3">
    <name type="scientific">Roseibium algae</name>
    <dbReference type="NCBI Taxonomy" id="3123038"/>
    <lineage>
        <taxon>Bacteria</taxon>
        <taxon>Pseudomonadati</taxon>
        <taxon>Pseudomonadota</taxon>
        <taxon>Alphaproteobacteria</taxon>
        <taxon>Hyphomicrobiales</taxon>
        <taxon>Stappiaceae</taxon>
        <taxon>Roseibium</taxon>
    </lineage>
</organism>
<dbReference type="SUPFAM" id="SSF53807">
    <property type="entry name" value="Helical backbone' metal receptor"/>
    <property type="match status" value="1"/>
</dbReference>
<dbReference type="Gene3D" id="3.40.50.1980">
    <property type="entry name" value="Nitrogenase molybdenum iron protein domain"/>
    <property type="match status" value="2"/>
</dbReference>
<keyword evidence="3" id="KW-1185">Reference proteome</keyword>
<proteinExistence type="predicted"/>
<feature type="domain" description="Fe/B12 periplasmic-binding" evidence="1">
    <location>
        <begin position="47"/>
        <end position="342"/>
    </location>
</feature>
<protein>
    <submittedName>
        <fullName evidence="2">ABC transporter substrate-binding protein</fullName>
    </submittedName>
</protein>
<dbReference type="Proteomes" id="UP001385499">
    <property type="component" value="Unassembled WGS sequence"/>
</dbReference>
<dbReference type="RefSeq" id="WP_340277805.1">
    <property type="nucleotide sequence ID" value="NZ_JBAKIA010000035.1"/>
</dbReference>
<evidence type="ECO:0000259" key="1">
    <source>
        <dbReference type="PROSITE" id="PS50983"/>
    </source>
</evidence>
<evidence type="ECO:0000313" key="2">
    <source>
        <dbReference type="EMBL" id="MEJ8476935.1"/>
    </source>
</evidence>
<dbReference type="EMBL" id="JBAKIA010000035">
    <property type="protein sequence ID" value="MEJ8476935.1"/>
    <property type="molecule type" value="Genomic_DNA"/>
</dbReference>
<dbReference type="InterPro" id="IPR002491">
    <property type="entry name" value="ABC_transptr_periplasmic_BD"/>
</dbReference>
<name>A0ABU8TRX6_9HYPH</name>
<dbReference type="PANTHER" id="PTHR30535">
    <property type="entry name" value="VITAMIN B12-BINDING PROTEIN"/>
    <property type="match status" value="1"/>
</dbReference>